<dbReference type="HOGENOM" id="CLU_416173_0_0_1"/>
<feature type="region of interest" description="Disordered" evidence="1">
    <location>
        <begin position="356"/>
        <end position="378"/>
    </location>
</feature>
<accession>A5E4E1</accession>
<dbReference type="Proteomes" id="UP000001996">
    <property type="component" value="Unassembled WGS sequence"/>
</dbReference>
<name>A5E4E1_LODEL</name>
<feature type="region of interest" description="Disordered" evidence="1">
    <location>
        <begin position="661"/>
        <end position="685"/>
    </location>
</feature>
<organism evidence="3 4">
    <name type="scientific">Lodderomyces elongisporus (strain ATCC 11503 / CBS 2605 / JCM 1781 / NBRC 1676 / NRRL YB-4239)</name>
    <name type="common">Yeast</name>
    <name type="synonym">Saccharomyces elongisporus</name>
    <dbReference type="NCBI Taxonomy" id="379508"/>
    <lineage>
        <taxon>Eukaryota</taxon>
        <taxon>Fungi</taxon>
        <taxon>Dikarya</taxon>
        <taxon>Ascomycota</taxon>
        <taxon>Saccharomycotina</taxon>
        <taxon>Pichiomycetes</taxon>
        <taxon>Debaryomycetaceae</taxon>
        <taxon>Candida/Lodderomyces clade</taxon>
        <taxon>Lodderomyces</taxon>
    </lineage>
</organism>
<dbReference type="GeneID" id="5231590"/>
<keyword evidence="2" id="KW-0812">Transmembrane</keyword>
<dbReference type="InParanoid" id="A5E4E1"/>
<dbReference type="VEuPathDB" id="FungiDB:LELG_04480"/>
<evidence type="ECO:0000313" key="4">
    <source>
        <dbReference type="Proteomes" id="UP000001996"/>
    </source>
</evidence>
<gene>
    <name evidence="3" type="ORF">LELG_04480</name>
</gene>
<dbReference type="eggNOG" id="ENOG502SGS1">
    <property type="taxonomic scope" value="Eukaryota"/>
</dbReference>
<sequence length="706" mass="80708">MSGNGFTRRNGNTMIPRFLNDSDEENSVHLHHVIGKAQPLRSSPKYRNTTTTLPNKSTRINNTSGTHYSNRFDIPSRQYDIDQEISDALYRDNIGGETIAPIDEQELNESYKMFLNGEIDSDYIEDEDDDYNLEAEDYDLTDEDTYNEELSEYNSPSEDDEIAHEVNGLEDIRTYQKKSGSLNKATHSFETTKLNRFNKARAPKENEIYEEKPERELQNQGKLNIDEDESSRHLPQQKNGRIKKWLIYILIGSISFLLTLYLLIFARDVYPRQDSKYTDTALNERLNQLTTLIESYHYSTLEKFDKLDSQLSYLEEKTRLNSDQAVALSNGQVQVSPEFHQFLTNFVDSYRSSSSSSISNGGSGNGSSSSNNNDDSDEKDKYLLLDERLRKLESLSDFQSLKQHVNMAIEDVANTIKVDVQSSIDEIFDGITIINDTLVPQHATTSQIWVNSMVDLISKCSKHKNYAEFTNGARILGFLTSKSELEKRWFFQALLPGGASHDFLTDPHNANHVILDDDIIWAGGDELGIRLSSSIIPTDILIECGDIPQETQVSIGFKPDSKAGFDKLRFETMASSSNKYASKYKLLKTNKLYASSINHIKLPVRFINSQVTGRSLYFKFDKHVNILSIKVYGITDLDATNFKSRLEMLVDKFHEDETVSAVQPQQEPQQKQIQHQNQRSNKLDGNEMRDKVLLEEVYDINEDLYL</sequence>
<keyword evidence="4" id="KW-1185">Reference proteome</keyword>
<dbReference type="EMBL" id="CH981529">
    <property type="protein sequence ID" value="EDK46299.1"/>
    <property type="molecule type" value="Genomic_DNA"/>
</dbReference>
<dbReference type="AlphaFoldDB" id="A5E4E1"/>
<evidence type="ECO:0000256" key="1">
    <source>
        <dbReference type="SAM" id="MobiDB-lite"/>
    </source>
</evidence>
<dbReference type="OMA" id="YNANHVL"/>
<evidence type="ECO:0008006" key="5">
    <source>
        <dbReference type="Google" id="ProtNLM"/>
    </source>
</evidence>
<reference evidence="3 4" key="1">
    <citation type="journal article" date="2009" name="Nature">
        <title>Evolution of pathogenicity and sexual reproduction in eight Candida genomes.</title>
        <authorList>
            <person name="Butler G."/>
            <person name="Rasmussen M.D."/>
            <person name="Lin M.F."/>
            <person name="Santos M.A."/>
            <person name="Sakthikumar S."/>
            <person name="Munro C.A."/>
            <person name="Rheinbay E."/>
            <person name="Grabherr M."/>
            <person name="Forche A."/>
            <person name="Reedy J.L."/>
            <person name="Agrafioti I."/>
            <person name="Arnaud M.B."/>
            <person name="Bates S."/>
            <person name="Brown A.J."/>
            <person name="Brunke S."/>
            <person name="Costanzo M.C."/>
            <person name="Fitzpatrick D.A."/>
            <person name="de Groot P.W."/>
            <person name="Harris D."/>
            <person name="Hoyer L.L."/>
            <person name="Hube B."/>
            <person name="Klis F.M."/>
            <person name="Kodira C."/>
            <person name="Lennard N."/>
            <person name="Logue M.E."/>
            <person name="Martin R."/>
            <person name="Neiman A.M."/>
            <person name="Nikolaou E."/>
            <person name="Quail M.A."/>
            <person name="Quinn J."/>
            <person name="Santos M.C."/>
            <person name="Schmitzberger F.F."/>
            <person name="Sherlock G."/>
            <person name="Shah P."/>
            <person name="Silverstein K.A."/>
            <person name="Skrzypek M.S."/>
            <person name="Soll D."/>
            <person name="Staggs R."/>
            <person name="Stansfield I."/>
            <person name="Stumpf M.P."/>
            <person name="Sudbery P.E."/>
            <person name="Srikantha T."/>
            <person name="Zeng Q."/>
            <person name="Berman J."/>
            <person name="Berriman M."/>
            <person name="Heitman J."/>
            <person name="Gow N.A."/>
            <person name="Lorenz M.C."/>
            <person name="Birren B.W."/>
            <person name="Kellis M."/>
            <person name="Cuomo C.A."/>
        </authorList>
    </citation>
    <scope>NUCLEOTIDE SEQUENCE [LARGE SCALE GENOMIC DNA]</scope>
    <source>
        <strain evidence="4">ATCC 11503 / BCRC 21390 / CBS 2605 / JCM 1781 / NBRC 1676 / NRRL YB-4239</strain>
    </source>
</reference>
<dbReference type="STRING" id="379508.A5E4E1"/>
<feature type="region of interest" description="Disordered" evidence="1">
    <location>
        <begin position="36"/>
        <end position="65"/>
    </location>
</feature>
<feature type="region of interest" description="Disordered" evidence="1">
    <location>
        <begin position="200"/>
        <end position="219"/>
    </location>
</feature>
<proteinExistence type="predicted"/>
<evidence type="ECO:0000313" key="3">
    <source>
        <dbReference type="EMBL" id="EDK46299.1"/>
    </source>
</evidence>
<dbReference type="KEGG" id="lel:PVL30_004199"/>
<evidence type="ECO:0000256" key="2">
    <source>
        <dbReference type="SAM" id="Phobius"/>
    </source>
</evidence>
<dbReference type="OrthoDB" id="4093311at2759"/>
<feature type="compositionally biased region" description="Low complexity" evidence="1">
    <location>
        <begin position="356"/>
        <end position="373"/>
    </location>
</feature>
<feature type="compositionally biased region" description="Polar residues" evidence="1">
    <location>
        <begin position="45"/>
        <end position="65"/>
    </location>
</feature>
<protein>
    <recommendedName>
        <fullName evidence="5">SUN domain-containing protein</fullName>
    </recommendedName>
</protein>
<keyword evidence="2" id="KW-1133">Transmembrane helix</keyword>
<feature type="compositionally biased region" description="Basic and acidic residues" evidence="1">
    <location>
        <begin position="202"/>
        <end position="217"/>
    </location>
</feature>
<feature type="transmembrane region" description="Helical" evidence="2">
    <location>
        <begin position="245"/>
        <end position="266"/>
    </location>
</feature>
<keyword evidence="2" id="KW-0472">Membrane</keyword>
<feature type="compositionally biased region" description="Low complexity" evidence="1">
    <location>
        <begin position="663"/>
        <end position="678"/>
    </location>
</feature>